<accession>A0A1M7AKC3</accession>
<proteinExistence type="predicted"/>
<keyword evidence="6" id="KW-1185">Reference proteome</keyword>
<dbReference type="EMBL" id="BJXU01000009">
    <property type="protein sequence ID" value="GEN22351.1"/>
    <property type="molecule type" value="Genomic_DNA"/>
</dbReference>
<keyword evidence="1" id="KW-0472">Membrane</keyword>
<dbReference type="RefSeq" id="WP_084541672.1">
    <property type="nucleotide sequence ID" value="NZ_BJXU01000009.1"/>
</dbReference>
<keyword evidence="2" id="KW-0732">Signal</keyword>
<evidence type="ECO:0000256" key="1">
    <source>
        <dbReference type="SAM" id="Phobius"/>
    </source>
</evidence>
<dbReference type="AlphaFoldDB" id="A0A1M7AKC3"/>
<evidence type="ECO:0000313" key="6">
    <source>
        <dbReference type="Proteomes" id="UP000321726"/>
    </source>
</evidence>
<name>A0A1M7AKC3_9GAMM</name>
<keyword evidence="1" id="KW-0812">Transmembrane</keyword>
<feature type="signal peptide" evidence="2">
    <location>
        <begin position="1"/>
        <end position="25"/>
    </location>
</feature>
<organism evidence="4 5">
    <name type="scientific">Halomonas cupida</name>
    <dbReference type="NCBI Taxonomy" id="44933"/>
    <lineage>
        <taxon>Bacteria</taxon>
        <taxon>Pseudomonadati</taxon>
        <taxon>Pseudomonadota</taxon>
        <taxon>Gammaproteobacteria</taxon>
        <taxon>Oceanospirillales</taxon>
        <taxon>Halomonadaceae</taxon>
        <taxon>Halomonas</taxon>
    </lineage>
</organism>
<dbReference type="InterPro" id="IPR007038">
    <property type="entry name" value="HupE_UreJ"/>
</dbReference>
<keyword evidence="1" id="KW-1133">Transmembrane helix</keyword>
<dbReference type="Proteomes" id="UP000184123">
    <property type="component" value="Unassembled WGS sequence"/>
</dbReference>
<reference evidence="4 5" key="1">
    <citation type="submission" date="2016-11" db="EMBL/GenBank/DDBJ databases">
        <authorList>
            <person name="Jaros S."/>
            <person name="Januszkiewicz K."/>
            <person name="Wedrychowicz H."/>
        </authorList>
    </citation>
    <scope>NUCLEOTIDE SEQUENCE [LARGE SCALE GENOMIC DNA]</scope>
    <source>
        <strain evidence="4 5">DSM 4740</strain>
    </source>
</reference>
<feature type="chain" id="PRO_5012974797" evidence="2">
    <location>
        <begin position="26"/>
        <end position="196"/>
    </location>
</feature>
<sequence length="196" mass="19664">MSYSVRTGRVLSLVLMVAMPGVALAHPGHGAEQGGLVAGLTHPWMGLDHLLAMIAIGLWSLVQAPAVRSATPWLALAGMILGASLAATGVALPGVESAIALSVLLGGILVASLARLPTSLAMGLVVAFMVLHGHAHGSEMPAGSSLVAFFIGFAISTLVITWGARRLGGWLGASGNPVLRVAGAAIAACGAFFVMS</sequence>
<dbReference type="Pfam" id="PF04955">
    <property type="entry name" value="HupE_UreJ"/>
    <property type="match status" value="1"/>
</dbReference>
<feature type="transmembrane region" description="Helical" evidence="1">
    <location>
        <begin position="98"/>
        <end position="131"/>
    </location>
</feature>
<dbReference type="STRING" id="44933.SAMN05660971_00547"/>
<dbReference type="OrthoDB" id="9808192at2"/>
<evidence type="ECO:0000256" key="2">
    <source>
        <dbReference type="SAM" id="SignalP"/>
    </source>
</evidence>
<dbReference type="Proteomes" id="UP000321726">
    <property type="component" value="Unassembled WGS sequence"/>
</dbReference>
<feature type="transmembrane region" description="Helical" evidence="1">
    <location>
        <begin position="177"/>
        <end position="195"/>
    </location>
</feature>
<protein>
    <submittedName>
        <fullName evidence="4">Urease accessory protein</fullName>
    </submittedName>
</protein>
<dbReference type="EMBL" id="FRCA01000001">
    <property type="protein sequence ID" value="SHL43107.1"/>
    <property type="molecule type" value="Genomic_DNA"/>
</dbReference>
<dbReference type="PIRSF" id="PIRSF016919">
    <property type="entry name" value="HupE_UreJ"/>
    <property type="match status" value="1"/>
</dbReference>
<gene>
    <name evidence="3" type="ORF">HCU01_03000</name>
    <name evidence="4" type="ORF">SAMN05660971_00547</name>
</gene>
<reference evidence="3 6" key="2">
    <citation type="submission" date="2019-07" db="EMBL/GenBank/DDBJ databases">
        <title>Whole genome shotgun sequence of Halomonas cupida NBRC 102219.</title>
        <authorList>
            <person name="Hosoyama A."/>
            <person name="Uohara A."/>
            <person name="Ohji S."/>
            <person name="Ichikawa N."/>
        </authorList>
    </citation>
    <scope>NUCLEOTIDE SEQUENCE [LARGE SCALE GENOMIC DNA]</scope>
    <source>
        <strain evidence="3 6">NBRC 102219</strain>
    </source>
</reference>
<feature type="transmembrane region" description="Helical" evidence="1">
    <location>
        <begin position="143"/>
        <end position="165"/>
    </location>
</feature>
<evidence type="ECO:0000313" key="4">
    <source>
        <dbReference type="EMBL" id="SHL43107.1"/>
    </source>
</evidence>
<feature type="transmembrane region" description="Helical" evidence="1">
    <location>
        <begin position="41"/>
        <end position="61"/>
    </location>
</feature>
<feature type="transmembrane region" description="Helical" evidence="1">
    <location>
        <begin position="73"/>
        <end position="92"/>
    </location>
</feature>
<evidence type="ECO:0000313" key="3">
    <source>
        <dbReference type="EMBL" id="GEN22351.1"/>
    </source>
</evidence>
<evidence type="ECO:0000313" key="5">
    <source>
        <dbReference type="Proteomes" id="UP000184123"/>
    </source>
</evidence>